<dbReference type="AlphaFoldDB" id="A0A2S9H0C7"/>
<reference evidence="1 2" key="1">
    <citation type="submission" date="2018-02" db="EMBL/GenBank/DDBJ databases">
        <title>Solimicrobium silvestre gen. nov., sp. nov., isolated from alpine forest soil.</title>
        <authorList>
            <person name="Margesin R."/>
            <person name="Albuquerque L."/>
            <person name="Zhang D.-C."/>
            <person name="Froufe H.J.C."/>
            <person name="Severino R."/>
            <person name="Roxo I."/>
            <person name="Egas C."/>
            <person name="Da Costa M.S."/>
        </authorList>
    </citation>
    <scope>NUCLEOTIDE SEQUENCE [LARGE SCALE GENOMIC DNA]</scope>
    <source>
        <strain evidence="1 2">S20-91</strain>
    </source>
</reference>
<proteinExistence type="predicted"/>
<protein>
    <submittedName>
        <fullName evidence="1">Uncharacterized protein</fullName>
    </submittedName>
</protein>
<dbReference type="EMBL" id="PUGF01000007">
    <property type="protein sequence ID" value="PRC93400.1"/>
    <property type="molecule type" value="Genomic_DNA"/>
</dbReference>
<sequence>MLMVTLCLCQLFITYTPVYAYQKMTSRPTSDYADILFRNDEFRIDQTAIFLYSHQIIAIAIQNGSIRISVATAYAA</sequence>
<accession>A0A2S9H0C7</accession>
<comment type="caution">
    <text evidence="1">The sequence shown here is derived from an EMBL/GenBank/DDBJ whole genome shotgun (WGS) entry which is preliminary data.</text>
</comment>
<gene>
    <name evidence="1" type="ORF">S2091_1787</name>
</gene>
<evidence type="ECO:0000313" key="2">
    <source>
        <dbReference type="Proteomes" id="UP000237839"/>
    </source>
</evidence>
<organism evidence="1 2">
    <name type="scientific">Solimicrobium silvestre</name>
    <dbReference type="NCBI Taxonomy" id="2099400"/>
    <lineage>
        <taxon>Bacteria</taxon>
        <taxon>Pseudomonadati</taxon>
        <taxon>Pseudomonadota</taxon>
        <taxon>Betaproteobacteria</taxon>
        <taxon>Burkholderiales</taxon>
        <taxon>Oxalobacteraceae</taxon>
        <taxon>Solimicrobium</taxon>
    </lineage>
</organism>
<evidence type="ECO:0000313" key="1">
    <source>
        <dbReference type="EMBL" id="PRC93400.1"/>
    </source>
</evidence>
<keyword evidence="2" id="KW-1185">Reference proteome</keyword>
<name>A0A2S9H0C7_9BURK</name>
<dbReference type="Proteomes" id="UP000237839">
    <property type="component" value="Unassembled WGS sequence"/>
</dbReference>